<dbReference type="Proteomes" id="UP000095463">
    <property type="component" value="Unassembled WGS sequence"/>
</dbReference>
<accession>A0A1E5XM89</accession>
<dbReference type="AlphaFoldDB" id="A0A1E5XM89"/>
<evidence type="ECO:0000313" key="3">
    <source>
        <dbReference type="Proteomes" id="UP000095463"/>
    </source>
</evidence>
<reference evidence="2 3" key="1">
    <citation type="journal article" date="2015" name="Genome Announc.">
        <title>Genome Assemblies of Three Soil-Associated Devosia species: D. insulae, D. limi, and D. soli.</title>
        <authorList>
            <person name="Hassan Y.I."/>
            <person name="Lepp D."/>
            <person name="Zhou T."/>
        </authorList>
    </citation>
    <scope>NUCLEOTIDE SEQUENCE [LARGE SCALE GENOMIC DNA]</scope>
    <source>
        <strain evidence="2 3">DS-56</strain>
    </source>
</reference>
<keyword evidence="1" id="KW-0732">Signal</keyword>
<keyword evidence="3" id="KW-1185">Reference proteome</keyword>
<dbReference type="EMBL" id="LAJE02000264">
    <property type="protein sequence ID" value="OEO29726.1"/>
    <property type="molecule type" value="Genomic_DNA"/>
</dbReference>
<organism evidence="2 3">
    <name type="scientific">Devosia insulae DS-56</name>
    <dbReference type="NCBI Taxonomy" id="1116389"/>
    <lineage>
        <taxon>Bacteria</taxon>
        <taxon>Pseudomonadati</taxon>
        <taxon>Pseudomonadota</taxon>
        <taxon>Alphaproteobacteria</taxon>
        <taxon>Hyphomicrobiales</taxon>
        <taxon>Devosiaceae</taxon>
        <taxon>Devosia</taxon>
    </lineage>
</organism>
<comment type="caution">
    <text evidence="2">The sequence shown here is derived from an EMBL/GenBank/DDBJ whole genome shotgun (WGS) entry which is preliminary data.</text>
</comment>
<feature type="signal peptide" evidence="1">
    <location>
        <begin position="1"/>
        <end position="20"/>
    </location>
</feature>
<evidence type="ECO:0000313" key="2">
    <source>
        <dbReference type="EMBL" id="OEO29726.1"/>
    </source>
</evidence>
<feature type="chain" id="PRO_5009190277" description="Excalibur calcium-binding domain-containing protein" evidence="1">
    <location>
        <begin position="21"/>
        <end position="111"/>
    </location>
</feature>
<sequence>MPLALSFLLTAAALIVPTTADEMNFRHQGSFIYLEFPPPPSERTALGQPSFFIMPGAPLRFEGIQPRFAGVGAAYAPGDLDCQDVGQAVVMSGSDPNNLDADGDGIGCEAF</sequence>
<evidence type="ECO:0000256" key="1">
    <source>
        <dbReference type="SAM" id="SignalP"/>
    </source>
</evidence>
<gene>
    <name evidence="2" type="ORF">VW23_024425</name>
</gene>
<proteinExistence type="predicted"/>
<protein>
    <recommendedName>
        <fullName evidence="4">Excalibur calcium-binding domain-containing protein</fullName>
    </recommendedName>
</protein>
<name>A0A1E5XM89_9HYPH</name>
<evidence type="ECO:0008006" key="4">
    <source>
        <dbReference type="Google" id="ProtNLM"/>
    </source>
</evidence>